<dbReference type="AlphaFoldDB" id="A0A561BP68"/>
<evidence type="ECO:0000256" key="1">
    <source>
        <dbReference type="SAM" id="Phobius"/>
    </source>
</evidence>
<dbReference type="OrthoDB" id="3825993at2"/>
<feature type="transmembrane region" description="Helical" evidence="1">
    <location>
        <begin position="24"/>
        <end position="44"/>
    </location>
</feature>
<dbReference type="EMBL" id="VIVK01000001">
    <property type="protein sequence ID" value="TWD80603.1"/>
    <property type="molecule type" value="Genomic_DNA"/>
</dbReference>
<name>A0A561BP68_9ACTN</name>
<keyword evidence="1" id="KW-1133">Transmembrane helix</keyword>
<accession>A0A561BP68</accession>
<proteinExistence type="predicted"/>
<organism evidence="2 3">
    <name type="scientific">Kribbella amoyensis</name>
    <dbReference type="NCBI Taxonomy" id="996641"/>
    <lineage>
        <taxon>Bacteria</taxon>
        <taxon>Bacillati</taxon>
        <taxon>Actinomycetota</taxon>
        <taxon>Actinomycetes</taxon>
        <taxon>Propionibacteriales</taxon>
        <taxon>Kribbellaceae</taxon>
        <taxon>Kribbella</taxon>
    </lineage>
</organism>
<evidence type="ECO:0000313" key="2">
    <source>
        <dbReference type="EMBL" id="TWD80603.1"/>
    </source>
</evidence>
<evidence type="ECO:0000313" key="3">
    <source>
        <dbReference type="Proteomes" id="UP000318380"/>
    </source>
</evidence>
<reference evidence="2 3" key="1">
    <citation type="submission" date="2019-06" db="EMBL/GenBank/DDBJ databases">
        <title>Sequencing the genomes of 1000 actinobacteria strains.</title>
        <authorList>
            <person name="Klenk H.-P."/>
        </authorList>
    </citation>
    <scope>NUCLEOTIDE SEQUENCE [LARGE SCALE GENOMIC DNA]</scope>
    <source>
        <strain evidence="2 3">DSM 24683</strain>
    </source>
</reference>
<dbReference type="Proteomes" id="UP000318380">
    <property type="component" value="Unassembled WGS sequence"/>
</dbReference>
<keyword evidence="3" id="KW-1185">Reference proteome</keyword>
<sequence>MESLDDVIDAMIADRVIHRHRRKWLIALAVVVVLALVLIPFGGWKKHEGRAVPTVDAPTTIDAGRFEFGFTSAKIIRKPKGEYSEAETRVQVYFDLRNIDEETKESGSISGKMLQLVPADGSEPIQSNGASCHDELNYRAVYGLPAEPCFAKFDVPVDFAEKKLEIGVLGEVYTSANQLAGASEGEYWQGERPVSVVRVPATIETEEDE</sequence>
<comment type="caution">
    <text evidence="2">The sequence shown here is derived from an EMBL/GenBank/DDBJ whole genome shotgun (WGS) entry which is preliminary data.</text>
</comment>
<protein>
    <submittedName>
        <fullName evidence="2">Uncharacterized protein</fullName>
    </submittedName>
</protein>
<keyword evidence="1" id="KW-0812">Transmembrane</keyword>
<gene>
    <name evidence="2" type="ORF">FB561_1686</name>
</gene>
<keyword evidence="1" id="KW-0472">Membrane</keyword>